<evidence type="ECO:0000256" key="2">
    <source>
        <dbReference type="RuleBase" id="RU361185"/>
    </source>
</evidence>
<dbReference type="Gene3D" id="2.60.40.1760">
    <property type="entry name" value="glycosyl hydrolase (family 31)"/>
    <property type="match status" value="1"/>
</dbReference>
<keyword evidence="2" id="KW-0326">Glycosidase</keyword>
<reference evidence="6" key="1">
    <citation type="submission" date="2016-09" db="EMBL/GenBank/DDBJ databases">
        <title>The Complete Genome of Burkholderia sprentiae wsm5005.</title>
        <authorList>
            <person name="De Meyer S."/>
            <person name="Wang P."/>
            <person name="Terpolilli J."/>
        </authorList>
    </citation>
    <scope>NUCLEOTIDE SEQUENCE [LARGE SCALE GENOMIC DNA]</scope>
    <source>
        <strain evidence="6">WSM5005</strain>
    </source>
</reference>
<dbReference type="Proteomes" id="UP000179860">
    <property type="component" value="Chromosome 1"/>
</dbReference>
<feature type="domain" description="Glycoside hydrolase family 31 N-terminal" evidence="4">
    <location>
        <begin position="40"/>
        <end position="229"/>
    </location>
</feature>
<organism evidence="6 7">
    <name type="scientific">Paraburkholderia sprentiae WSM5005</name>
    <dbReference type="NCBI Taxonomy" id="754502"/>
    <lineage>
        <taxon>Bacteria</taxon>
        <taxon>Pseudomonadati</taxon>
        <taxon>Pseudomonadota</taxon>
        <taxon>Betaproteobacteria</taxon>
        <taxon>Burkholderiales</taxon>
        <taxon>Burkholderiaceae</taxon>
        <taxon>Paraburkholderia</taxon>
    </lineage>
</organism>
<dbReference type="OrthoDB" id="176168at2"/>
<keyword evidence="7" id="KW-1185">Reference proteome</keyword>
<dbReference type="InterPro" id="IPR017853">
    <property type="entry name" value="GH"/>
</dbReference>
<dbReference type="PANTHER" id="PTHR22762">
    <property type="entry name" value="ALPHA-GLUCOSIDASE"/>
    <property type="match status" value="1"/>
</dbReference>
<accession>A0A1I9YE01</accession>
<dbReference type="STRING" id="754502.BJG93_03325"/>
<dbReference type="InterPro" id="IPR025887">
    <property type="entry name" value="Glyco_hydro_31_N_dom"/>
</dbReference>
<dbReference type="SUPFAM" id="SSF51445">
    <property type="entry name" value="(Trans)glycosidases"/>
    <property type="match status" value="1"/>
</dbReference>
<dbReference type="InterPro" id="IPR011013">
    <property type="entry name" value="Gal_mutarotase_sf_dom"/>
</dbReference>
<dbReference type="InterPro" id="IPR013780">
    <property type="entry name" value="Glyco_hydro_b"/>
</dbReference>
<comment type="similarity">
    <text evidence="1 2">Belongs to the glycosyl hydrolase 31 family.</text>
</comment>
<evidence type="ECO:0000259" key="5">
    <source>
        <dbReference type="Pfam" id="PF21365"/>
    </source>
</evidence>
<evidence type="ECO:0000313" key="7">
    <source>
        <dbReference type="Proteomes" id="UP000179860"/>
    </source>
</evidence>
<name>A0A1I9YE01_9BURK</name>
<dbReference type="InterPro" id="IPR048395">
    <property type="entry name" value="Glyco_hydro_31_C"/>
</dbReference>
<dbReference type="GO" id="GO:0005975">
    <property type="term" value="P:carbohydrate metabolic process"/>
    <property type="evidence" value="ECO:0007669"/>
    <property type="project" value="InterPro"/>
</dbReference>
<evidence type="ECO:0000259" key="4">
    <source>
        <dbReference type="Pfam" id="PF13802"/>
    </source>
</evidence>
<dbReference type="KEGG" id="pspw:BJG93_03325"/>
<dbReference type="AlphaFoldDB" id="A0A1I9YE01"/>
<evidence type="ECO:0000259" key="3">
    <source>
        <dbReference type="Pfam" id="PF01055"/>
    </source>
</evidence>
<dbReference type="Gene3D" id="2.60.40.1180">
    <property type="entry name" value="Golgi alpha-mannosidase II"/>
    <property type="match status" value="1"/>
</dbReference>
<dbReference type="Pfam" id="PF21365">
    <property type="entry name" value="Glyco_hydro_31_3rd"/>
    <property type="match status" value="1"/>
</dbReference>
<keyword evidence="2 6" id="KW-0378">Hydrolase</keyword>
<dbReference type="CDD" id="cd14752">
    <property type="entry name" value="GH31_N"/>
    <property type="match status" value="1"/>
</dbReference>
<evidence type="ECO:0000313" key="6">
    <source>
        <dbReference type="EMBL" id="APA84534.1"/>
    </source>
</evidence>
<proteinExistence type="inferred from homology"/>
<dbReference type="Gene3D" id="3.20.20.80">
    <property type="entry name" value="Glycosidases"/>
    <property type="match status" value="1"/>
</dbReference>
<dbReference type="InterPro" id="IPR000322">
    <property type="entry name" value="Glyco_hydro_31_TIM"/>
</dbReference>
<dbReference type="SUPFAM" id="SSF51011">
    <property type="entry name" value="Glycosyl hydrolase domain"/>
    <property type="match status" value="1"/>
</dbReference>
<dbReference type="EMBL" id="CP017561">
    <property type="protein sequence ID" value="APA84534.1"/>
    <property type="molecule type" value="Genomic_DNA"/>
</dbReference>
<protein>
    <submittedName>
        <fullName evidence="6">Glycoside hydrolase family 31 protein</fullName>
    </submittedName>
</protein>
<reference evidence="6" key="2">
    <citation type="submission" date="2021-06" db="EMBL/GenBank/DDBJ databases">
        <authorList>
            <person name="Rogers T.H."/>
            <person name="Ramsay J.P."/>
            <person name="Wang P."/>
            <person name="Terpolilli J."/>
        </authorList>
    </citation>
    <scope>NUCLEOTIDE SEQUENCE</scope>
    <source>
        <strain evidence="6">WSM5005</strain>
    </source>
</reference>
<feature type="domain" description="Glycoside hydrolase family 31 TIM barrel" evidence="3">
    <location>
        <begin position="276"/>
        <end position="603"/>
    </location>
</feature>
<dbReference type="PANTHER" id="PTHR22762:SF165">
    <property type="entry name" value="PUTATIVE (AFU_ORTHOLOGUE AFUA_1G06560)-RELATED"/>
    <property type="match status" value="1"/>
</dbReference>
<dbReference type="CDD" id="cd06599">
    <property type="entry name" value="GH31_glycosidase_Aec37"/>
    <property type="match status" value="1"/>
</dbReference>
<evidence type="ECO:0000256" key="1">
    <source>
        <dbReference type="ARBA" id="ARBA00007806"/>
    </source>
</evidence>
<dbReference type="GO" id="GO:0030246">
    <property type="term" value="F:carbohydrate binding"/>
    <property type="evidence" value="ECO:0007669"/>
    <property type="project" value="InterPro"/>
</dbReference>
<feature type="domain" description="Glycosyl hydrolase family 31 C-terminal" evidence="5">
    <location>
        <begin position="612"/>
        <end position="698"/>
    </location>
</feature>
<dbReference type="Pfam" id="PF01055">
    <property type="entry name" value="Glyco_hydro_31_2nd"/>
    <property type="match status" value="1"/>
</dbReference>
<dbReference type="Pfam" id="PF13802">
    <property type="entry name" value="Gal_mutarotas_2"/>
    <property type="match status" value="1"/>
</dbReference>
<gene>
    <name evidence="6" type="ORF">BJG93_03325</name>
</gene>
<dbReference type="RefSeq" id="WP_027198042.1">
    <property type="nucleotide sequence ID" value="NZ_CP017561.2"/>
</dbReference>
<dbReference type="GO" id="GO:0004553">
    <property type="term" value="F:hydrolase activity, hydrolyzing O-glycosyl compounds"/>
    <property type="evidence" value="ECO:0007669"/>
    <property type="project" value="InterPro"/>
</dbReference>
<sequence length="814" mass="92109">MRSLNLKHPPRFALVTNARHPARHPAGNPVVLSAQPDCRIELFVLAEDIIRVLVLPDGQTRGPRTWAIAPGADDVPLEGRERRDLSGFTPPPFTVNEDADHVVIETARVRVSVALEGGACAWDIRHEGTWHRVMSDRKTQAYNFGWWDSRVYHYVERRRDEMYVGLGERAGSLDRAQQSYEMRNIDAMGYSARTTDPLYKHIPFYVTWQPQTSTGFGLFYDTLADCRFDMGRELDNYHGHYRHFIAEHGDLDYYFIASPGSPLDAVRRFTWLTGRPAWMPKWGLGYSGSTMSYTDAPDAQKQMGEFIERCREHDVLCDSFHLSSGYTSIGPKRYVFNWNHEKFPDIDGFVQSYLDYGVRLCANIKPCLLQDHPAFDDVARAGLLIQAPDGEPAWVQFWDEVGAYLDFTNPATIDWWKARVKDSLLKYGIAATWNDNNEFEIWSPRATARGFGKPYPAGQAKVLQTQLMMRASHDAQREHAPDKRPFLVSRSGGVGMHRYVQTWSGDNYTSWETLRFDLKMGLGLAMSGVSNSGHDIGGFSGPAPEPELLARWVAFGIFLPRFSIHSWNDDGTVNEPWMHPEVTRHVAELIKLRYRLIPYLYELLWQSHSAYEPVLRPLFAEFPHDPRCLVDGDDMMLGASMLVAPVVDPGQSTRDVYLPTGSRWVSYWSGEAFDGGQTVTLPAPFERPVFLLREGGVIPLNVAEQHFGRPADERAFLAVPYAGAGTAHGGSIEDDGETEAWRNGEQGRWNVTLTGDANTLRVTLERSQWMPCAQPQVRVFLPMHETRAIECTNGTLAADHLVDGWRCLTISLPH</sequence>
<dbReference type="SUPFAM" id="SSF74650">
    <property type="entry name" value="Galactose mutarotase-like"/>
    <property type="match status" value="1"/>
</dbReference>